<name>A0A840I5J4_9PROT</name>
<feature type="signal peptide" evidence="1">
    <location>
        <begin position="1"/>
        <end position="27"/>
    </location>
</feature>
<proteinExistence type="predicted"/>
<accession>A0A840I5J4</accession>
<dbReference type="InterPro" id="IPR018673">
    <property type="entry name" value="DUF2141"/>
</dbReference>
<evidence type="ECO:0000256" key="1">
    <source>
        <dbReference type="SAM" id="SignalP"/>
    </source>
</evidence>
<reference evidence="2 3" key="1">
    <citation type="submission" date="2020-08" db="EMBL/GenBank/DDBJ databases">
        <title>Genomic Encyclopedia of Type Strains, Phase IV (KMG-IV): sequencing the most valuable type-strain genomes for metagenomic binning, comparative biology and taxonomic classification.</title>
        <authorList>
            <person name="Goeker M."/>
        </authorList>
    </citation>
    <scope>NUCLEOTIDE SEQUENCE [LARGE SCALE GENOMIC DNA]</scope>
    <source>
        <strain evidence="2 3">DSM 102850</strain>
    </source>
</reference>
<gene>
    <name evidence="2" type="ORF">GGQ59_001815</name>
</gene>
<organism evidence="2 3">
    <name type="scientific">Parvularcula dongshanensis</name>
    <dbReference type="NCBI Taxonomy" id="1173995"/>
    <lineage>
        <taxon>Bacteria</taxon>
        <taxon>Pseudomonadati</taxon>
        <taxon>Pseudomonadota</taxon>
        <taxon>Alphaproteobacteria</taxon>
        <taxon>Parvularculales</taxon>
        <taxon>Parvularculaceae</taxon>
        <taxon>Parvularcula</taxon>
    </lineage>
</organism>
<dbReference type="RefSeq" id="WP_183817740.1">
    <property type="nucleotide sequence ID" value="NZ_JACHOB010000003.1"/>
</dbReference>
<dbReference type="PROSITE" id="PS51257">
    <property type="entry name" value="PROKAR_LIPOPROTEIN"/>
    <property type="match status" value="1"/>
</dbReference>
<dbReference type="Proteomes" id="UP000563524">
    <property type="component" value="Unassembled WGS sequence"/>
</dbReference>
<keyword evidence="3" id="KW-1185">Reference proteome</keyword>
<sequence length="169" mass="18253">MKTNAPRRKGAAVAALSAACLASAGLAAQELDIRPYEAPDSCDPYAVQLKITVTGIEAAVGILTVDVYENDPDRFLNKKGRVRRIRVPAEKGSQTVCMTAPPPGLYAAATYHDEDGDRDLDKKWNLMPKEPFALSNDPKLKLGFPPIEPSLFEVTDRGAAITLSLRTAD</sequence>
<comment type="caution">
    <text evidence="2">The sequence shown here is derived from an EMBL/GenBank/DDBJ whole genome shotgun (WGS) entry which is preliminary data.</text>
</comment>
<dbReference type="Pfam" id="PF09912">
    <property type="entry name" value="DUF2141"/>
    <property type="match status" value="1"/>
</dbReference>
<feature type="chain" id="PRO_5032490513" evidence="1">
    <location>
        <begin position="28"/>
        <end position="169"/>
    </location>
</feature>
<keyword evidence="1" id="KW-0732">Signal</keyword>
<dbReference type="EMBL" id="JACHOB010000003">
    <property type="protein sequence ID" value="MBB4659290.1"/>
    <property type="molecule type" value="Genomic_DNA"/>
</dbReference>
<dbReference type="AlphaFoldDB" id="A0A840I5J4"/>
<evidence type="ECO:0000313" key="2">
    <source>
        <dbReference type="EMBL" id="MBB4659290.1"/>
    </source>
</evidence>
<protein>
    <submittedName>
        <fullName evidence="2">Uncharacterized protein (DUF2141 family)</fullName>
    </submittedName>
</protein>
<evidence type="ECO:0000313" key="3">
    <source>
        <dbReference type="Proteomes" id="UP000563524"/>
    </source>
</evidence>